<feature type="compositionally biased region" description="Acidic residues" evidence="1">
    <location>
        <begin position="240"/>
        <end position="249"/>
    </location>
</feature>
<comment type="caution">
    <text evidence="3">The sequence shown here is derived from an EMBL/GenBank/DDBJ whole genome shotgun (WGS) entry which is preliminary data.</text>
</comment>
<evidence type="ECO:0000313" key="3">
    <source>
        <dbReference type="EMBL" id="KAJ3689594.1"/>
    </source>
</evidence>
<dbReference type="EMBL" id="JAMRDG010000002">
    <property type="protein sequence ID" value="KAJ3689594.1"/>
    <property type="molecule type" value="Genomic_DNA"/>
</dbReference>
<accession>A0AAD5ZA39</accession>
<proteinExistence type="predicted"/>
<dbReference type="AlphaFoldDB" id="A0AAD5ZA39"/>
<dbReference type="GO" id="GO:0009507">
    <property type="term" value="C:chloroplast"/>
    <property type="evidence" value="ECO:0007669"/>
    <property type="project" value="TreeGrafter"/>
</dbReference>
<feature type="transmembrane region" description="Helical" evidence="2">
    <location>
        <begin position="168"/>
        <end position="189"/>
    </location>
</feature>
<feature type="region of interest" description="Disordered" evidence="1">
    <location>
        <begin position="224"/>
        <end position="249"/>
    </location>
</feature>
<sequence>MATTTTRWPCHPLRISNHHRHHSNLQYRRHRRRDVVVRAFGRSDIEGFMRRVASGEAVKDAWRGANEGLERAAFEARVAAQRIDRKYSVSRRLDAAARAAAVRAREIDAELGIGRWWKSFAADFSRNWPRYQRELNDYSKTPIGRGLVTLFFVWFLLSGWFFRFFILATWVLPFAAPLLIGAFANNFAIEGTCPACRTQFIGYRKQVIRCRNCQNIVWQPKDNFSRGSNGGSSRNNSEPDIIDVEFEEK</sequence>
<organism evidence="3 4">
    <name type="scientific">Rhynchospora tenuis</name>
    <dbReference type="NCBI Taxonomy" id="198213"/>
    <lineage>
        <taxon>Eukaryota</taxon>
        <taxon>Viridiplantae</taxon>
        <taxon>Streptophyta</taxon>
        <taxon>Embryophyta</taxon>
        <taxon>Tracheophyta</taxon>
        <taxon>Spermatophyta</taxon>
        <taxon>Magnoliopsida</taxon>
        <taxon>Liliopsida</taxon>
        <taxon>Poales</taxon>
        <taxon>Cyperaceae</taxon>
        <taxon>Cyperoideae</taxon>
        <taxon>Rhynchosporeae</taxon>
        <taxon>Rhynchospora</taxon>
    </lineage>
</organism>
<name>A0AAD5ZA39_9POAL</name>
<evidence type="ECO:0000256" key="1">
    <source>
        <dbReference type="SAM" id="MobiDB-lite"/>
    </source>
</evidence>
<dbReference type="PANTHER" id="PTHR36356">
    <property type="entry name" value="EXPRESSED PROTEIN"/>
    <property type="match status" value="1"/>
</dbReference>
<feature type="compositionally biased region" description="Low complexity" evidence="1">
    <location>
        <begin position="225"/>
        <end position="236"/>
    </location>
</feature>
<gene>
    <name evidence="3" type="ORF">LUZ61_018758</name>
</gene>
<evidence type="ECO:0000313" key="4">
    <source>
        <dbReference type="Proteomes" id="UP001210211"/>
    </source>
</evidence>
<keyword evidence="2" id="KW-0812">Transmembrane</keyword>
<feature type="transmembrane region" description="Helical" evidence="2">
    <location>
        <begin position="143"/>
        <end position="162"/>
    </location>
</feature>
<keyword evidence="2" id="KW-0472">Membrane</keyword>
<protein>
    <submittedName>
        <fullName evidence="3">Uncharacterized protein</fullName>
    </submittedName>
</protein>
<evidence type="ECO:0000256" key="2">
    <source>
        <dbReference type="SAM" id="Phobius"/>
    </source>
</evidence>
<keyword evidence="2" id="KW-1133">Transmembrane helix</keyword>
<keyword evidence="4" id="KW-1185">Reference proteome</keyword>
<dbReference type="PANTHER" id="PTHR36356:SF1">
    <property type="entry name" value="EXPRESSED PROTEIN"/>
    <property type="match status" value="1"/>
</dbReference>
<dbReference type="Proteomes" id="UP001210211">
    <property type="component" value="Unassembled WGS sequence"/>
</dbReference>
<reference evidence="3 4" key="1">
    <citation type="journal article" date="2022" name="Cell">
        <title>Repeat-based holocentromeres influence genome architecture and karyotype evolution.</title>
        <authorList>
            <person name="Hofstatter P.G."/>
            <person name="Thangavel G."/>
            <person name="Lux T."/>
            <person name="Neumann P."/>
            <person name="Vondrak T."/>
            <person name="Novak P."/>
            <person name="Zhang M."/>
            <person name="Costa L."/>
            <person name="Castellani M."/>
            <person name="Scott A."/>
            <person name="Toegelov H."/>
            <person name="Fuchs J."/>
            <person name="Mata-Sucre Y."/>
            <person name="Dias Y."/>
            <person name="Vanzela A.L.L."/>
            <person name="Huettel B."/>
            <person name="Almeida C.C.S."/>
            <person name="Simkova H."/>
            <person name="Souza G."/>
            <person name="Pedrosa-Harand A."/>
            <person name="Macas J."/>
            <person name="Mayer K.F.X."/>
            <person name="Houben A."/>
            <person name="Marques A."/>
        </authorList>
    </citation>
    <scope>NUCLEOTIDE SEQUENCE [LARGE SCALE GENOMIC DNA]</scope>
    <source>
        <strain evidence="3">RhyTen1mFocal</strain>
    </source>
</reference>